<sequence length="109" mass="12078">VTIGSYPCVVEESSENYIMCHIDPQNSMDVGIREIVTLIVYNLGTAINTVPNEFDRRENTQDVHVSIASDKCDVQYSNKTHIICMTSAHSPSGWAPVHVSIRNIGMAKL</sequence>
<gene>
    <name evidence="3" type="ORF">A6R68_07688</name>
</gene>
<dbReference type="PANTHER" id="PTHR46769">
    <property type="entry name" value="POLYCYSTIC KIDNEY AND HEPATIC DISEASE 1 (AUTOSOMAL RECESSIVE)-LIKE 1"/>
    <property type="match status" value="1"/>
</dbReference>
<feature type="non-terminal residue" evidence="3">
    <location>
        <position position="109"/>
    </location>
</feature>
<protein>
    <recommendedName>
        <fullName evidence="2">IPT/TIG domain-containing protein</fullName>
    </recommendedName>
</protein>
<dbReference type="Proteomes" id="UP000092124">
    <property type="component" value="Unassembled WGS sequence"/>
</dbReference>
<evidence type="ECO:0000313" key="3">
    <source>
        <dbReference type="EMBL" id="OBS63773.1"/>
    </source>
</evidence>
<dbReference type="EMBL" id="LZPO01098231">
    <property type="protein sequence ID" value="OBS63773.1"/>
    <property type="molecule type" value="Genomic_DNA"/>
</dbReference>
<accession>A0A1A6GC29</accession>
<dbReference type="SUPFAM" id="SSF81296">
    <property type="entry name" value="E set domains"/>
    <property type="match status" value="1"/>
</dbReference>
<dbReference type="OrthoDB" id="120976at2759"/>
<keyword evidence="1" id="KW-0732">Signal</keyword>
<dbReference type="Gene3D" id="2.60.40.10">
    <property type="entry name" value="Immunoglobulins"/>
    <property type="match status" value="1"/>
</dbReference>
<reference evidence="3 4" key="1">
    <citation type="submission" date="2016-06" db="EMBL/GenBank/DDBJ databases">
        <title>The Draft Genome Sequence and Annotation of the Desert Woodrat Neotoma lepida.</title>
        <authorList>
            <person name="Campbell M."/>
            <person name="Oakeson K.F."/>
            <person name="Yandell M."/>
            <person name="Halpert J.R."/>
            <person name="Dearing D."/>
        </authorList>
    </citation>
    <scope>NUCLEOTIDE SEQUENCE [LARGE SCALE GENOMIC DNA]</scope>
    <source>
        <strain evidence="3">417</strain>
        <tissue evidence="3">Liver</tissue>
    </source>
</reference>
<evidence type="ECO:0000256" key="1">
    <source>
        <dbReference type="ARBA" id="ARBA00022729"/>
    </source>
</evidence>
<dbReference type="InterPro" id="IPR002909">
    <property type="entry name" value="IPT_dom"/>
</dbReference>
<proteinExistence type="predicted"/>
<dbReference type="CDD" id="cd00603">
    <property type="entry name" value="IPT_PCSR"/>
    <property type="match status" value="1"/>
</dbReference>
<keyword evidence="4" id="KW-1185">Reference proteome</keyword>
<name>A0A1A6GC29_NEOLE</name>
<dbReference type="AlphaFoldDB" id="A0A1A6GC29"/>
<organism evidence="3 4">
    <name type="scientific">Neotoma lepida</name>
    <name type="common">Desert woodrat</name>
    <dbReference type="NCBI Taxonomy" id="56216"/>
    <lineage>
        <taxon>Eukaryota</taxon>
        <taxon>Metazoa</taxon>
        <taxon>Chordata</taxon>
        <taxon>Craniata</taxon>
        <taxon>Vertebrata</taxon>
        <taxon>Euteleostomi</taxon>
        <taxon>Mammalia</taxon>
        <taxon>Eutheria</taxon>
        <taxon>Euarchontoglires</taxon>
        <taxon>Glires</taxon>
        <taxon>Rodentia</taxon>
        <taxon>Myomorpha</taxon>
        <taxon>Muroidea</taxon>
        <taxon>Cricetidae</taxon>
        <taxon>Neotominae</taxon>
        <taxon>Neotoma</taxon>
    </lineage>
</organism>
<feature type="non-terminal residue" evidence="3">
    <location>
        <position position="1"/>
    </location>
</feature>
<feature type="domain" description="IPT/TIG" evidence="2">
    <location>
        <begin position="1"/>
        <end position="38"/>
    </location>
</feature>
<evidence type="ECO:0000313" key="4">
    <source>
        <dbReference type="Proteomes" id="UP000092124"/>
    </source>
</evidence>
<dbReference type="InterPro" id="IPR052387">
    <property type="entry name" value="Fibrocystin"/>
</dbReference>
<dbReference type="Pfam" id="PF01833">
    <property type="entry name" value="TIG"/>
    <property type="match status" value="2"/>
</dbReference>
<dbReference type="STRING" id="56216.A0A1A6GC29"/>
<dbReference type="PANTHER" id="PTHR46769:SF3">
    <property type="entry name" value="FIBROCYSTIN-L"/>
    <property type="match status" value="1"/>
</dbReference>
<feature type="domain" description="IPT/TIG" evidence="2">
    <location>
        <begin position="43"/>
        <end position="103"/>
    </location>
</feature>
<evidence type="ECO:0000259" key="2">
    <source>
        <dbReference type="Pfam" id="PF01833"/>
    </source>
</evidence>
<dbReference type="InterPro" id="IPR014756">
    <property type="entry name" value="Ig_E-set"/>
</dbReference>
<comment type="caution">
    <text evidence="3">The sequence shown here is derived from an EMBL/GenBank/DDBJ whole genome shotgun (WGS) entry which is preliminary data.</text>
</comment>
<dbReference type="InterPro" id="IPR013783">
    <property type="entry name" value="Ig-like_fold"/>
</dbReference>